<gene>
    <name evidence="1" type="ORF">SAMN04488074_105137</name>
</gene>
<reference evidence="2" key="1">
    <citation type="submission" date="2016-10" db="EMBL/GenBank/DDBJ databases">
        <authorList>
            <person name="Varghese N."/>
            <person name="Submissions S."/>
        </authorList>
    </citation>
    <scope>NUCLEOTIDE SEQUENCE [LARGE SCALE GENOMIC DNA]</scope>
    <source>
        <strain evidence="2">DSM 44796</strain>
    </source>
</reference>
<proteinExistence type="predicted"/>
<evidence type="ECO:0000313" key="2">
    <source>
        <dbReference type="Proteomes" id="UP000199682"/>
    </source>
</evidence>
<accession>A0A1G9AXU2</accession>
<name>A0A1G9AXU2_9PSEU</name>
<protein>
    <submittedName>
        <fullName evidence="1">Uncharacterized protein</fullName>
    </submittedName>
</protein>
<dbReference type="AlphaFoldDB" id="A0A1G9AXU2"/>
<sequence>MSRAVRSKAMRNVIRCRLVATGLERQAVEQPPRGPVEQRAAAVARLRAHRAWSHAAATAVSSYRDGSAAREFAESTARLLDVVVDAMQRELALMDGA</sequence>
<dbReference type="Proteomes" id="UP000199682">
    <property type="component" value="Unassembled WGS sequence"/>
</dbReference>
<organism evidence="1 2">
    <name type="scientific">Lentzea albidocapillata subsp. violacea</name>
    <dbReference type="NCBI Taxonomy" id="128104"/>
    <lineage>
        <taxon>Bacteria</taxon>
        <taxon>Bacillati</taxon>
        <taxon>Actinomycetota</taxon>
        <taxon>Actinomycetes</taxon>
        <taxon>Pseudonocardiales</taxon>
        <taxon>Pseudonocardiaceae</taxon>
        <taxon>Lentzea</taxon>
    </lineage>
</organism>
<dbReference type="EMBL" id="FNET01000005">
    <property type="protein sequence ID" value="SDK31540.1"/>
    <property type="molecule type" value="Genomic_DNA"/>
</dbReference>
<evidence type="ECO:0000313" key="1">
    <source>
        <dbReference type="EMBL" id="SDK31540.1"/>
    </source>
</evidence>